<reference evidence="2" key="1">
    <citation type="journal article" date="2019" name="Int. J. Syst. Evol. Microbiol.">
        <title>The Global Catalogue of Microorganisms (GCM) 10K type strain sequencing project: providing services to taxonomists for standard genome sequencing and annotation.</title>
        <authorList>
            <consortium name="The Broad Institute Genomics Platform"/>
            <consortium name="The Broad Institute Genome Sequencing Center for Infectious Disease"/>
            <person name="Wu L."/>
            <person name="Ma J."/>
        </authorList>
    </citation>
    <scope>NUCLEOTIDE SEQUENCE [LARGE SCALE GENOMIC DNA]</scope>
    <source>
        <strain evidence="2">CCM 8681</strain>
    </source>
</reference>
<dbReference type="Proteomes" id="UP000624701">
    <property type="component" value="Unassembled WGS sequence"/>
</dbReference>
<comment type="caution">
    <text evidence="1">The sequence shown here is derived from an EMBL/GenBank/DDBJ whole genome shotgun (WGS) entry which is preliminary data.</text>
</comment>
<accession>A0ABQ2BVX7</accession>
<keyword evidence="2" id="KW-1185">Reference proteome</keyword>
<evidence type="ECO:0000313" key="2">
    <source>
        <dbReference type="Proteomes" id="UP000624701"/>
    </source>
</evidence>
<dbReference type="EMBL" id="BMDQ01000001">
    <property type="protein sequence ID" value="GGI56644.1"/>
    <property type="molecule type" value="Genomic_DNA"/>
</dbReference>
<dbReference type="RefSeq" id="WP_188373546.1">
    <property type="nucleotide sequence ID" value="NZ_BMDQ01000001.1"/>
</dbReference>
<evidence type="ECO:0000313" key="1">
    <source>
        <dbReference type="EMBL" id="GGI56644.1"/>
    </source>
</evidence>
<gene>
    <name evidence="1" type="ORF">GCM10011444_09530</name>
</gene>
<organism evidence="1 2">
    <name type="scientific">Winogradskyella haliclonae</name>
    <dbReference type="NCBI Taxonomy" id="2048558"/>
    <lineage>
        <taxon>Bacteria</taxon>
        <taxon>Pseudomonadati</taxon>
        <taxon>Bacteroidota</taxon>
        <taxon>Flavobacteriia</taxon>
        <taxon>Flavobacteriales</taxon>
        <taxon>Flavobacteriaceae</taxon>
        <taxon>Winogradskyella</taxon>
    </lineage>
</organism>
<protein>
    <submittedName>
        <fullName evidence="1">Uncharacterized protein</fullName>
    </submittedName>
</protein>
<sequence>MKHFLLAITAIFFGLTISAQELEKTTDSISNQIEEKTNPINVAEIVDYKINDWQLYEYTIYEKYPDSIQAKKEFTKGKEFISLGKNGEYVSILNNTFKKVYGFRIIIF</sequence>
<proteinExistence type="predicted"/>
<name>A0ABQ2BVX7_9FLAO</name>